<organism evidence="1 2">
    <name type="scientific">Pseudomonas syringae pv. actinidiae ICMP 19096</name>
    <dbReference type="NCBI Taxonomy" id="1194405"/>
    <lineage>
        <taxon>Bacteria</taxon>
        <taxon>Pseudomonadati</taxon>
        <taxon>Pseudomonadota</taxon>
        <taxon>Gammaproteobacteria</taxon>
        <taxon>Pseudomonadales</taxon>
        <taxon>Pseudomonadaceae</taxon>
        <taxon>Pseudomonas</taxon>
        <taxon>Pseudomonas syringae</taxon>
    </lineage>
</organism>
<comment type="caution">
    <text evidence="1">The sequence shown here is derived from an EMBL/GenBank/DDBJ whole genome shotgun (WGS) entry which is preliminary data.</text>
</comment>
<sequence length="114" mass="13118">MKRELDLKAQVSDEELNAMRLRNLETDIAEYSRLGIAVLYMHLSGLSSVSRRSHVERSGELFTGQEMIEWWSREENCVACRCSFAAVMVDQDGKPRSELLVTRVRQARDKWLAG</sequence>
<protein>
    <submittedName>
        <fullName evidence="1">Uncharacterized protein</fullName>
    </submittedName>
</protein>
<dbReference type="EMBL" id="AOKF01003948">
    <property type="protein sequence ID" value="EPN29890.1"/>
    <property type="molecule type" value="Genomic_DNA"/>
</dbReference>
<reference evidence="1 2" key="1">
    <citation type="journal article" date="2013" name="PLoS Pathog.">
        <title>Genomic analysis of the Kiwifruit pathogen Pseudomonas syringae pv. actinidiae provides insight into the origins of an emergent plant disease.</title>
        <authorList>
            <person name="McCann H.C."/>
            <person name="Rikkerink E.H."/>
            <person name="Bertels F."/>
            <person name="Fiers M."/>
            <person name="Lu A."/>
            <person name="Rees-George J."/>
            <person name="Andersen M.T."/>
            <person name="Gleave A.P."/>
            <person name="Haubold B."/>
            <person name="Wohlers M.W."/>
            <person name="Guttman D.S."/>
            <person name="Wang P.W."/>
            <person name="Straub C."/>
            <person name="Vanneste J.L."/>
            <person name="Rainey P.B."/>
            <person name="Templeton M.D."/>
        </authorList>
    </citation>
    <scope>NUCLEOTIDE SEQUENCE [LARGE SCALE GENOMIC DNA]</scope>
    <source>
        <strain evidence="1 2">ICMP 19096</strain>
    </source>
</reference>
<proteinExistence type="predicted"/>
<dbReference type="AlphaFoldDB" id="A0A656JJ21"/>
<gene>
    <name evidence="1" type="ORF">A245_46428</name>
</gene>
<accession>A0A656JJ21</accession>
<dbReference type="Proteomes" id="UP000018849">
    <property type="component" value="Unassembled WGS sequence"/>
</dbReference>
<evidence type="ECO:0000313" key="2">
    <source>
        <dbReference type="Proteomes" id="UP000018849"/>
    </source>
</evidence>
<name>A0A656JJ21_PSESF</name>
<evidence type="ECO:0000313" key="1">
    <source>
        <dbReference type="EMBL" id="EPN29890.1"/>
    </source>
</evidence>